<evidence type="ECO:0000256" key="3">
    <source>
        <dbReference type="SAM" id="MobiDB-lite"/>
    </source>
</evidence>
<dbReference type="PANTHER" id="PTHR46255">
    <property type="entry name" value="SHORT STATURE HOMEOBOX"/>
    <property type="match status" value="1"/>
</dbReference>
<feature type="region of interest" description="Disordered" evidence="3">
    <location>
        <begin position="1"/>
        <end position="206"/>
    </location>
</feature>
<feature type="compositionally biased region" description="Basic and acidic residues" evidence="3">
    <location>
        <begin position="35"/>
        <end position="47"/>
    </location>
</feature>
<evidence type="ECO:0000313" key="5">
    <source>
        <dbReference type="EMBL" id="EJT48340.1"/>
    </source>
</evidence>
<gene>
    <name evidence="5" type="ORF">A1Q1_02623</name>
</gene>
<dbReference type="PROSITE" id="PS50071">
    <property type="entry name" value="HOMEOBOX_2"/>
    <property type="match status" value="1"/>
</dbReference>
<feature type="region of interest" description="Disordered" evidence="3">
    <location>
        <begin position="281"/>
        <end position="627"/>
    </location>
</feature>
<feature type="compositionally biased region" description="Basic and acidic residues" evidence="3">
    <location>
        <begin position="362"/>
        <end position="401"/>
    </location>
</feature>
<dbReference type="KEGG" id="tasa:A1Q1_02623"/>
<dbReference type="InterPro" id="IPR052631">
    <property type="entry name" value="Paired_homeobox_Bicoid"/>
</dbReference>
<keyword evidence="1 2" id="KW-0539">Nucleus</keyword>
<accession>J4UBS0</accession>
<protein>
    <recommendedName>
        <fullName evidence="4">Homeobox domain-containing protein</fullName>
    </recommendedName>
</protein>
<evidence type="ECO:0000256" key="2">
    <source>
        <dbReference type="RuleBase" id="RU000682"/>
    </source>
</evidence>
<feature type="compositionally biased region" description="Basic and acidic residues" evidence="3">
    <location>
        <begin position="148"/>
        <end position="164"/>
    </location>
</feature>
<dbReference type="GeneID" id="25986136"/>
<feature type="compositionally biased region" description="Low complexity" evidence="3">
    <location>
        <begin position="105"/>
        <end position="118"/>
    </location>
</feature>
<keyword evidence="1 2" id="KW-0238">DNA-binding</keyword>
<keyword evidence="1 2" id="KW-0371">Homeobox</keyword>
<dbReference type="RefSeq" id="XP_014179359.1">
    <property type="nucleotide sequence ID" value="XM_014323884.1"/>
</dbReference>
<feature type="compositionally biased region" description="Pro residues" evidence="3">
    <location>
        <begin position="426"/>
        <end position="446"/>
    </location>
</feature>
<evidence type="ECO:0000313" key="6">
    <source>
        <dbReference type="Proteomes" id="UP000002748"/>
    </source>
</evidence>
<feature type="compositionally biased region" description="Pro residues" evidence="3">
    <location>
        <begin position="576"/>
        <end position="589"/>
    </location>
</feature>
<dbReference type="Pfam" id="PF00046">
    <property type="entry name" value="Homeodomain"/>
    <property type="match status" value="1"/>
</dbReference>
<dbReference type="GO" id="GO:0005634">
    <property type="term" value="C:nucleus"/>
    <property type="evidence" value="ECO:0007669"/>
    <property type="project" value="UniProtKB-SubCell"/>
</dbReference>
<dbReference type="HOGENOM" id="CLU_436273_0_0_1"/>
<comment type="subcellular location">
    <subcellularLocation>
        <location evidence="1 2">Nucleus</location>
    </subcellularLocation>
</comment>
<dbReference type="EMBL" id="ALBS01000206">
    <property type="protein sequence ID" value="EJT48340.1"/>
    <property type="molecule type" value="Genomic_DNA"/>
</dbReference>
<feature type="compositionally biased region" description="Basic and acidic residues" evidence="3">
    <location>
        <begin position="495"/>
        <end position="506"/>
    </location>
</feature>
<feature type="compositionally biased region" description="Low complexity" evidence="3">
    <location>
        <begin position="50"/>
        <end position="61"/>
    </location>
</feature>
<evidence type="ECO:0000256" key="1">
    <source>
        <dbReference type="PROSITE-ProRule" id="PRU00108"/>
    </source>
</evidence>
<feature type="compositionally biased region" description="Basic and acidic residues" evidence="3">
    <location>
        <begin position="119"/>
        <end position="131"/>
    </location>
</feature>
<dbReference type="Proteomes" id="UP000002748">
    <property type="component" value="Unassembled WGS sequence"/>
</dbReference>
<comment type="caution">
    <text evidence="5">The sequence shown here is derived from an EMBL/GenBank/DDBJ whole genome shotgun (WGS) entry which is preliminary data.</text>
</comment>
<dbReference type="GO" id="GO:1990837">
    <property type="term" value="F:sequence-specific double-stranded DNA binding"/>
    <property type="evidence" value="ECO:0007669"/>
    <property type="project" value="TreeGrafter"/>
</dbReference>
<organism evidence="5 6">
    <name type="scientific">Trichosporon asahii var. asahii (strain ATCC 90039 / CBS 2479 / JCM 2466 / KCTC 7840 / NBRC 103889/ NCYC 2677 / UAMH 7654)</name>
    <name type="common">Yeast</name>
    <dbReference type="NCBI Taxonomy" id="1186058"/>
    <lineage>
        <taxon>Eukaryota</taxon>
        <taxon>Fungi</taxon>
        <taxon>Dikarya</taxon>
        <taxon>Basidiomycota</taxon>
        <taxon>Agaricomycotina</taxon>
        <taxon>Tremellomycetes</taxon>
        <taxon>Trichosporonales</taxon>
        <taxon>Trichosporonaceae</taxon>
        <taxon>Trichosporon</taxon>
    </lineage>
</organism>
<dbReference type="SMART" id="SM00389">
    <property type="entry name" value="HOX"/>
    <property type="match status" value="1"/>
</dbReference>
<dbReference type="CDD" id="cd00086">
    <property type="entry name" value="homeodomain"/>
    <property type="match status" value="1"/>
</dbReference>
<dbReference type="AlphaFoldDB" id="J4UBS0"/>
<dbReference type="SUPFAM" id="SSF46689">
    <property type="entry name" value="Homeodomain-like"/>
    <property type="match status" value="1"/>
</dbReference>
<feature type="domain" description="Homeobox" evidence="4">
    <location>
        <begin position="197"/>
        <end position="257"/>
    </location>
</feature>
<dbReference type="InterPro" id="IPR001356">
    <property type="entry name" value="HD"/>
</dbReference>
<dbReference type="VEuPathDB" id="FungiDB:A1Q1_02623"/>
<proteinExistence type="predicted"/>
<feature type="compositionally biased region" description="Low complexity" evidence="3">
    <location>
        <begin position="473"/>
        <end position="494"/>
    </location>
</feature>
<feature type="compositionally biased region" description="Basic and acidic residues" evidence="3">
    <location>
        <begin position="77"/>
        <end position="99"/>
    </location>
</feature>
<feature type="compositionally biased region" description="Basic and acidic residues" evidence="3">
    <location>
        <begin position="537"/>
        <end position="546"/>
    </location>
</feature>
<feature type="DNA-binding region" description="Homeobox" evidence="1">
    <location>
        <begin position="199"/>
        <end position="258"/>
    </location>
</feature>
<name>J4UBS0_TRIAS</name>
<dbReference type="Gene3D" id="1.10.10.60">
    <property type="entry name" value="Homeodomain-like"/>
    <property type="match status" value="1"/>
</dbReference>
<dbReference type="OrthoDB" id="6159439at2759"/>
<dbReference type="GO" id="GO:0000981">
    <property type="term" value="F:DNA-binding transcription factor activity, RNA polymerase II-specific"/>
    <property type="evidence" value="ECO:0007669"/>
    <property type="project" value="TreeGrafter"/>
</dbReference>
<evidence type="ECO:0000259" key="4">
    <source>
        <dbReference type="PROSITE" id="PS50071"/>
    </source>
</evidence>
<dbReference type="InterPro" id="IPR009057">
    <property type="entry name" value="Homeodomain-like_sf"/>
</dbReference>
<sequence>MGGRPGDSARLPAPDRPSHQSPVSTPYHHFSPHHPSQDLHPSKDGASTEHGSQSLPSSSRSGRSDHPSHAPHYHPTSAEDRRPRDVPTRYERGRSDRRSASPIYPASSAVRPRSSSPPFRDRSVRTAEGDAQRFPGGSVDSEGFEGSGRSDDPQSYHADGDRRQQGSRGEAESYQPPEDGAATISSISEPASRPRSPHKRRTRMLMSRNQWQALSRLWDRTIFPATAEREALAREIGLTPRQVQVWFQRQKRRRERETDAANAALVASSPYFAAARTAELPHGWNGGPPPRHWPEAEDYRSYGSSSSRQPGMSAPHLHNGFDHRPQDGSRVSHGYGPARHDEHPRQGWPELNSQRWRGSHLISRDRDPEREFDERSLDRERPYERGRQFVRELTSERDDSLQTRPRGYYYAGPPPSVMQEDRWQPAPRPTLSPHHSYPPPPLPPQPHYSGRDSRSPHPPWQPGEPSLIAATERTASPGGPATPGSGRHPYYYPPDSRRSPMDDQQRPIHSASSPGSGRQRGHSYLPPSLSALAIDGPLERDIRESRIPSSYMGDGGRETVGPAHPGLQGRNASPYAHPPSSRPHHPSSPGPGSSRPPHSRKPHQSDSKRPGETTSPPRLPSLSSLLH</sequence>
<dbReference type="PANTHER" id="PTHR46255:SF3">
    <property type="entry name" value="HOMEOBOX DOMAIN-CONTAINING PROTEIN"/>
    <property type="match status" value="1"/>
</dbReference>
<reference evidence="5 6" key="1">
    <citation type="journal article" date="2012" name="Eukaryot. Cell">
        <title>Draft genome sequence of CBS 2479, the standard type strain of Trichosporon asahii.</title>
        <authorList>
            <person name="Yang R.Y."/>
            <person name="Li H.T."/>
            <person name="Zhu H."/>
            <person name="Zhou G.P."/>
            <person name="Wang M."/>
            <person name="Wang L."/>
        </authorList>
    </citation>
    <scope>NUCLEOTIDE SEQUENCE [LARGE SCALE GENOMIC DNA]</scope>
    <source>
        <strain evidence="6">ATCC 90039 / CBS 2479 / JCM 2466 / KCTC 7840 / NCYC 2677 / UAMH 7654</strain>
    </source>
</reference>